<protein>
    <recommendedName>
        <fullName evidence="2">CHCH domain-containing protein</fullName>
    </recommendedName>
</protein>
<name>A0A7S3UP71_OXYMA</name>
<dbReference type="EMBL" id="HBIT01012053">
    <property type="protein sequence ID" value="CAE0621222.1"/>
    <property type="molecule type" value="Transcribed_RNA"/>
</dbReference>
<evidence type="ECO:0000313" key="1">
    <source>
        <dbReference type="EMBL" id="CAE0621222.1"/>
    </source>
</evidence>
<gene>
    <name evidence="1" type="ORF">OMAR00292_LOCUS6344</name>
</gene>
<dbReference type="AlphaFoldDB" id="A0A7S3UP71"/>
<accession>A0A7S3UP71</accession>
<organism evidence="1">
    <name type="scientific">Oxyrrhis marina</name>
    <name type="common">Dinoflagellate</name>
    <dbReference type="NCBI Taxonomy" id="2969"/>
    <lineage>
        <taxon>Eukaryota</taxon>
        <taxon>Sar</taxon>
        <taxon>Alveolata</taxon>
        <taxon>Dinophyceae</taxon>
        <taxon>Oxyrrhinales</taxon>
        <taxon>Oxyrrhinaceae</taxon>
        <taxon>Oxyrrhis</taxon>
    </lineage>
</organism>
<proteinExistence type="predicted"/>
<sequence length="141" mass="14745">MSVCGTEKSAYDKCMHSSGRNAGACSKFATELKRCGDSVGKDFCIAESEALMKCSKAPGSDACAKEFMLMRECNRPSGKHMQFSDGVFSVPSDKAGLFNGQKIGLVSVAAPPTRTTAAMQAAGNDIAVGLHIPGGKADVRF</sequence>
<evidence type="ECO:0008006" key="2">
    <source>
        <dbReference type="Google" id="ProtNLM"/>
    </source>
</evidence>
<dbReference type="PROSITE" id="PS51808">
    <property type="entry name" value="CHCH"/>
    <property type="match status" value="1"/>
</dbReference>
<reference evidence="1" key="1">
    <citation type="submission" date="2021-01" db="EMBL/GenBank/DDBJ databases">
        <authorList>
            <person name="Corre E."/>
            <person name="Pelletier E."/>
            <person name="Niang G."/>
            <person name="Scheremetjew M."/>
            <person name="Finn R."/>
            <person name="Kale V."/>
            <person name="Holt S."/>
            <person name="Cochrane G."/>
            <person name="Meng A."/>
            <person name="Brown T."/>
            <person name="Cohen L."/>
        </authorList>
    </citation>
    <scope>NUCLEOTIDE SEQUENCE</scope>
    <source>
        <strain evidence="1">CCMP1795</strain>
    </source>
</reference>